<evidence type="ECO:0000313" key="2">
    <source>
        <dbReference type="Proteomes" id="UP000681356"/>
    </source>
</evidence>
<reference evidence="1" key="1">
    <citation type="submission" date="2021-04" db="EMBL/GenBank/DDBJ databases">
        <authorList>
            <person name="Yoon J."/>
        </authorList>
    </citation>
    <scope>NUCLEOTIDE SEQUENCE</scope>
    <source>
        <strain evidence="1">KMU-90</strain>
    </source>
</reference>
<dbReference type="AlphaFoldDB" id="A0A8J8B9J7"/>
<gene>
    <name evidence="1" type="ORF">KB874_08945</name>
</gene>
<dbReference type="InterPro" id="IPR007420">
    <property type="entry name" value="DUF465"/>
</dbReference>
<dbReference type="RefSeq" id="WP_212536220.1">
    <property type="nucleotide sequence ID" value="NZ_JAGTUU010000003.1"/>
</dbReference>
<comment type="caution">
    <text evidence="1">The sequence shown here is derived from an EMBL/GenBank/DDBJ whole genome shotgun (WGS) entry which is preliminary data.</text>
</comment>
<dbReference type="Pfam" id="PF04325">
    <property type="entry name" value="DUF465"/>
    <property type="match status" value="1"/>
</dbReference>
<organism evidence="1 2">
    <name type="scientific">Thetidibacter halocola</name>
    <dbReference type="NCBI Taxonomy" id="2827239"/>
    <lineage>
        <taxon>Bacteria</taxon>
        <taxon>Pseudomonadati</taxon>
        <taxon>Pseudomonadota</taxon>
        <taxon>Alphaproteobacteria</taxon>
        <taxon>Rhodobacterales</taxon>
        <taxon>Roseobacteraceae</taxon>
        <taxon>Thetidibacter</taxon>
    </lineage>
</organism>
<dbReference type="EMBL" id="JAGTUU010000003">
    <property type="protein sequence ID" value="MBS0124263.1"/>
    <property type="molecule type" value="Genomic_DNA"/>
</dbReference>
<name>A0A8J8B9J7_9RHOB</name>
<accession>A0A8J8B9J7</accession>
<sequence>MTKTPANPGSLHARIEALKTRHAALDERIRDEQNRPLPSVSRLRMLKRNKLILKDEMTYYDGVLRTVSAMDRADAEQRA</sequence>
<dbReference type="InterPro" id="IPR038444">
    <property type="entry name" value="DUF465_sf"/>
</dbReference>
<dbReference type="Proteomes" id="UP000681356">
    <property type="component" value="Unassembled WGS sequence"/>
</dbReference>
<dbReference type="Gene3D" id="6.10.280.50">
    <property type="match status" value="1"/>
</dbReference>
<protein>
    <submittedName>
        <fullName evidence="1">YdcH family protein</fullName>
    </submittedName>
</protein>
<proteinExistence type="predicted"/>
<keyword evidence="2" id="KW-1185">Reference proteome</keyword>
<evidence type="ECO:0000313" key="1">
    <source>
        <dbReference type="EMBL" id="MBS0124263.1"/>
    </source>
</evidence>